<evidence type="ECO:0000313" key="2">
    <source>
        <dbReference type="Proteomes" id="UP001254075"/>
    </source>
</evidence>
<dbReference type="Proteomes" id="UP001254075">
    <property type="component" value="Unassembled WGS sequence"/>
</dbReference>
<sequence length="78" mass="8505">MALKLMQKIISSQTIVIVRALPGGQTGLERRGHNLEPQVQVSKLDLFLGELKTLTKENFTAEPCLAALSAHTDADSFL</sequence>
<protein>
    <submittedName>
        <fullName evidence="1">Uncharacterized protein</fullName>
    </submittedName>
</protein>
<dbReference type="RefSeq" id="WP_313844592.1">
    <property type="nucleotide sequence ID" value="NZ_JAVLAM010000001.1"/>
</dbReference>
<organism evidence="1 2">
    <name type="scientific">Levilactobacillus namurensis</name>
    <dbReference type="NCBI Taxonomy" id="380393"/>
    <lineage>
        <taxon>Bacteria</taxon>
        <taxon>Bacillati</taxon>
        <taxon>Bacillota</taxon>
        <taxon>Bacilli</taxon>
        <taxon>Lactobacillales</taxon>
        <taxon>Lactobacillaceae</taxon>
        <taxon>Levilactobacillus</taxon>
    </lineage>
</organism>
<proteinExistence type="predicted"/>
<accession>A0AAW8W2A6</accession>
<dbReference type="EMBL" id="JAVLAM010000001">
    <property type="protein sequence ID" value="MDT7013454.1"/>
    <property type="molecule type" value="Genomic_DNA"/>
</dbReference>
<evidence type="ECO:0000313" key="1">
    <source>
        <dbReference type="EMBL" id="MDT7013454.1"/>
    </source>
</evidence>
<comment type="caution">
    <text evidence="1">The sequence shown here is derived from an EMBL/GenBank/DDBJ whole genome shotgun (WGS) entry which is preliminary data.</text>
</comment>
<reference evidence="1" key="1">
    <citation type="submission" date="2023-08" db="EMBL/GenBank/DDBJ databases">
        <authorList>
            <person name="Page C.A."/>
            <person name="Perez-Diaz I.M."/>
        </authorList>
    </citation>
    <scope>NUCLEOTIDE SEQUENCE</scope>
    <source>
        <strain evidence="1">3.8.38</strain>
    </source>
</reference>
<gene>
    <name evidence="1" type="ORF">RI532_03305</name>
</gene>
<dbReference type="AlphaFoldDB" id="A0AAW8W2A6"/>
<name>A0AAW8W2A6_9LACO</name>